<dbReference type="Proteomes" id="UP000663829">
    <property type="component" value="Unassembled WGS sequence"/>
</dbReference>
<dbReference type="FunFam" id="1.10.287.2720:FF:000001">
    <property type="entry name" value="Oxysterol-binding OBPalpha"/>
    <property type="match status" value="1"/>
</dbReference>
<evidence type="ECO:0000256" key="7">
    <source>
        <dbReference type="SAM" id="MobiDB-lite"/>
    </source>
</evidence>
<dbReference type="EMBL" id="CAJNOQ010000317">
    <property type="protein sequence ID" value="CAF0786858.1"/>
    <property type="molecule type" value="Genomic_DNA"/>
</dbReference>
<evidence type="ECO:0000256" key="3">
    <source>
        <dbReference type="ARBA" id="ARBA00023055"/>
    </source>
</evidence>
<dbReference type="InterPro" id="IPR000648">
    <property type="entry name" value="Oxysterol-bd"/>
</dbReference>
<dbReference type="Gene3D" id="6.10.140.1150">
    <property type="match status" value="1"/>
</dbReference>
<keyword evidence="1 6" id="KW-0813">Transport</keyword>
<dbReference type="Pfam" id="PF01237">
    <property type="entry name" value="Oxysterol_BP"/>
    <property type="match status" value="1"/>
</dbReference>
<dbReference type="Gene3D" id="2.30.29.30">
    <property type="entry name" value="Pleckstrin-homology domain (PH domain)/Phosphotyrosine-binding domain (PTB)"/>
    <property type="match status" value="1"/>
</dbReference>
<dbReference type="PROSITE" id="PS00018">
    <property type="entry name" value="EF_HAND_1"/>
    <property type="match status" value="4"/>
</dbReference>
<evidence type="ECO:0000313" key="11">
    <source>
        <dbReference type="EMBL" id="CAF3570759.1"/>
    </source>
</evidence>
<dbReference type="Pfam" id="PF13499">
    <property type="entry name" value="EF-hand_7"/>
    <property type="match status" value="2"/>
</dbReference>
<feature type="domain" description="EF-hand" evidence="9">
    <location>
        <begin position="867"/>
        <end position="900"/>
    </location>
</feature>
<feature type="region of interest" description="Disordered" evidence="7">
    <location>
        <begin position="332"/>
        <end position="359"/>
    </location>
</feature>
<dbReference type="Gene3D" id="1.10.287.2720">
    <property type="match status" value="1"/>
</dbReference>
<feature type="compositionally biased region" description="Low complexity" evidence="7">
    <location>
        <begin position="263"/>
        <end position="281"/>
    </location>
</feature>
<dbReference type="SUPFAM" id="SSF50729">
    <property type="entry name" value="PH domain-like"/>
    <property type="match status" value="1"/>
</dbReference>
<feature type="region of interest" description="Disordered" evidence="7">
    <location>
        <begin position="209"/>
        <end position="228"/>
    </location>
</feature>
<gene>
    <name evidence="10" type="ORF">GPM918_LOCUS2783</name>
    <name evidence="11" type="ORF">SRO942_LOCUS2783</name>
</gene>
<dbReference type="CDD" id="cd15898">
    <property type="entry name" value="EFh_PI-PLC"/>
    <property type="match status" value="1"/>
</dbReference>
<dbReference type="InterPro" id="IPR011992">
    <property type="entry name" value="EF-hand-dom_pair"/>
</dbReference>
<reference evidence="10" key="1">
    <citation type="submission" date="2021-02" db="EMBL/GenBank/DDBJ databases">
        <authorList>
            <person name="Nowell W R."/>
        </authorList>
    </citation>
    <scope>NUCLEOTIDE SEQUENCE</scope>
</reference>
<dbReference type="CDD" id="cd00051">
    <property type="entry name" value="EFh"/>
    <property type="match status" value="1"/>
</dbReference>
<dbReference type="PANTHER" id="PTHR10972:SF200">
    <property type="entry name" value="OXYSTEROL-BINDING PROTEIN-RELATED PROTEIN 9"/>
    <property type="match status" value="1"/>
</dbReference>
<evidence type="ECO:0000313" key="10">
    <source>
        <dbReference type="EMBL" id="CAF0786858.1"/>
    </source>
</evidence>
<dbReference type="EMBL" id="CAJOBC010000317">
    <property type="protein sequence ID" value="CAF3570759.1"/>
    <property type="molecule type" value="Genomic_DNA"/>
</dbReference>
<name>A0A813RMG1_9BILA</name>
<dbReference type="InterPro" id="IPR002048">
    <property type="entry name" value="EF_hand_dom"/>
</dbReference>
<sequence>MEGPLSKWTNVIQGWQYRWFVLNASKGMLVYYTSKENMVKGDRRGVVLLKGANLGINSEDDSTFTIRSHGKTFHFQARDAEERQKWITGLEEAISLNTVYTDKLSVSCTSVFERKISEADAYLRLLIEQVNDLAQSMNQAQDEKERECYKRVVVSANRLIEAVKYSIVSLQLAKIHMDPNNTAKAKVDYQAVLSHMNVHKDEIVHNRSYPSLTSAAGDDSQTKDKRTDKTFGSLDYRTVVDNFRKSFPVVSYSSSDDDDFYDANDSNEYSSSNSLNLEILPPSAPPSSPIIKSSDIQPLTKSLMQITDENANINNGNEINTTMKNEHYATVDEQNETSSHNLSFSPQQPRSPLPSSTRNQIPYDIYEAGYEEDGDVDLAQMDGSVISHLISQVRLGMDLTKVTLPTFILERRSFLEMLADFLAHPDQFVSVADCTSPRDRFTHVVKWYLSAFHAGRKSPVPKKPYNPILGETFQCYYDVGSSTSTKNTTNVSDGPVPWANRDNVTFIAEQVSHHPPVAAFYAECVAKRIQLDGCLWTKSKFLGLSIAVHMIGDATLTLLDFDEKYVMTFPSAYGRSILGVPWFEMGGKVQIDCEKSGHSATIDFLTKPFYNGKKHQITGVMYGPDKKEFCKIDGEWNGVMYAKYTESKISDVFFDTHNTPIIKKIVRPIKEQGEYESRHLWKDVTYCLKSKQLEKATDAKLMLEQRQREEAKERAEKSLKWQTKDKKERPEWLTKYESKIDKVIEALKTTNITQFQSEKIEEFRRVFDLFDKDGSGSIDSQEIGQLMRSLGQNPTNKQIEDLISQADKNGNQRLDFNEFVEFMSAHWNDRDQADELKEAFRLFDKDNSGYLTINELKQVMLNMGEKLSQEELDDMMREADLNHDGKLDYHEFVRTLLSIN</sequence>
<dbReference type="InterPro" id="IPR018247">
    <property type="entry name" value="EF_Hand_1_Ca_BS"/>
</dbReference>
<comment type="caution">
    <text evidence="10">The sequence shown here is derived from an EMBL/GenBank/DDBJ whole genome shotgun (WGS) entry which is preliminary data.</text>
</comment>
<dbReference type="GO" id="GO:0005794">
    <property type="term" value="C:Golgi apparatus"/>
    <property type="evidence" value="ECO:0007669"/>
    <property type="project" value="TreeGrafter"/>
</dbReference>
<dbReference type="InterPro" id="IPR018494">
    <property type="entry name" value="Oxysterol-bd_CS"/>
</dbReference>
<evidence type="ECO:0000256" key="2">
    <source>
        <dbReference type="ARBA" id="ARBA00022837"/>
    </source>
</evidence>
<comment type="similarity">
    <text evidence="5">Belongs to the OSBP family.</text>
</comment>
<feature type="domain" description="EF-hand" evidence="9">
    <location>
        <begin position="831"/>
        <end position="866"/>
    </location>
</feature>
<dbReference type="FunFam" id="1.10.238.10:FF:000001">
    <property type="entry name" value="Calmodulin 1"/>
    <property type="match status" value="1"/>
</dbReference>
<dbReference type="GO" id="GO:0005829">
    <property type="term" value="C:cytosol"/>
    <property type="evidence" value="ECO:0007669"/>
    <property type="project" value="TreeGrafter"/>
</dbReference>
<evidence type="ECO:0000256" key="1">
    <source>
        <dbReference type="ARBA" id="ARBA00022448"/>
    </source>
</evidence>
<keyword evidence="2" id="KW-0106">Calcium</keyword>
<feature type="domain" description="EF-hand" evidence="9">
    <location>
        <begin position="758"/>
        <end position="793"/>
    </location>
</feature>
<dbReference type="Gene3D" id="2.40.160.120">
    <property type="match status" value="1"/>
</dbReference>
<keyword evidence="12" id="KW-1185">Reference proteome</keyword>
<dbReference type="GO" id="GO:0032934">
    <property type="term" value="F:sterol binding"/>
    <property type="evidence" value="ECO:0007669"/>
    <property type="project" value="TreeGrafter"/>
</dbReference>
<dbReference type="Pfam" id="PF00169">
    <property type="entry name" value="PH"/>
    <property type="match status" value="1"/>
</dbReference>
<feature type="domain" description="PH" evidence="8">
    <location>
        <begin position="1"/>
        <end position="95"/>
    </location>
</feature>
<dbReference type="SMART" id="SM00054">
    <property type="entry name" value="EFh"/>
    <property type="match status" value="4"/>
</dbReference>
<feature type="compositionally biased region" description="Low complexity" evidence="7">
    <location>
        <begin position="342"/>
        <end position="356"/>
    </location>
</feature>
<evidence type="ECO:0000256" key="5">
    <source>
        <dbReference type="RuleBase" id="RU003844"/>
    </source>
</evidence>
<dbReference type="GO" id="GO:0005509">
    <property type="term" value="F:calcium ion binding"/>
    <property type="evidence" value="ECO:0007669"/>
    <property type="project" value="InterPro"/>
</dbReference>
<dbReference type="InterPro" id="IPR037239">
    <property type="entry name" value="OSBP_sf"/>
</dbReference>
<dbReference type="GO" id="GO:0016020">
    <property type="term" value="C:membrane"/>
    <property type="evidence" value="ECO:0007669"/>
    <property type="project" value="TreeGrafter"/>
</dbReference>
<dbReference type="AlphaFoldDB" id="A0A813RMG1"/>
<feature type="region of interest" description="Disordered" evidence="7">
    <location>
        <begin position="254"/>
        <end position="294"/>
    </location>
</feature>
<keyword evidence="4" id="KW-0446">Lipid-binding</keyword>
<dbReference type="InterPro" id="IPR011993">
    <property type="entry name" value="PH-like_dom_sf"/>
</dbReference>
<keyword evidence="3 6" id="KW-0445">Lipid transport</keyword>
<proteinExistence type="inferred from homology"/>
<dbReference type="PANTHER" id="PTHR10972">
    <property type="entry name" value="OXYSTEROL-BINDING PROTEIN-RELATED"/>
    <property type="match status" value="1"/>
</dbReference>
<evidence type="ECO:0000313" key="12">
    <source>
        <dbReference type="Proteomes" id="UP000663829"/>
    </source>
</evidence>
<dbReference type="SUPFAM" id="SSF47473">
    <property type="entry name" value="EF-hand"/>
    <property type="match status" value="1"/>
</dbReference>
<dbReference type="Gene3D" id="1.10.238.10">
    <property type="entry name" value="EF-hand"/>
    <property type="match status" value="2"/>
</dbReference>
<organism evidence="10 12">
    <name type="scientific">Didymodactylos carnosus</name>
    <dbReference type="NCBI Taxonomy" id="1234261"/>
    <lineage>
        <taxon>Eukaryota</taxon>
        <taxon>Metazoa</taxon>
        <taxon>Spiralia</taxon>
        <taxon>Gnathifera</taxon>
        <taxon>Rotifera</taxon>
        <taxon>Eurotatoria</taxon>
        <taxon>Bdelloidea</taxon>
        <taxon>Philodinida</taxon>
        <taxon>Philodinidae</taxon>
        <taxon>Didymodactylos</taxon>
    </lineage>
</organism>
<evidence type="ECO:0000256" key="4">
    <source>
        <dbReference type="ARBA" id="ARBA00023121"/>
    </source>
</evidence>
<feature type="domain" description="EF-hand" evidence="9">
    <location>
        <begin position="794"/>
        <end position="829"/>
    </location>
</feature>
<dbReference type="SMART" id="SM00233">
    <property type="entry name" value="PH"/>
    <property type="match status" value="1"/>
</dbReference>
<dbReference type="SUPFAM" id="SSF144000">
    <property type="entry name" value="Oxysterol-binding protein-like"/>
    <property type="match status" value="1"/>
</dbReference>
<dbReference type="PROSITE" id="PS50222">
    <property type="entry name" value="EF_HAND_2"/>
    <property type="match status" value="4"/>
</dbReference>
<dbReference type="PROSITE" id="PS50003">
    <property type="entry name" value="PH_DOMAIN"/>
    <property type="match status" value="1"/>
</dbReference>
<evidence type="ECO:0000259" key="8">
    <source>
        <dbReference type="PROSITE" id="PS50003"/>
    </source>
</evidence>
<evidence type="ECO:0000256" key="6">
    <source>
        <dbReference type="RuleBase" id="RU003845"/>
    </source>
</evidence>
<evidence type="ECO:0000259" key="9">
    <source>
        <dbReference type="PROSITE" id="PS50222"/>
    </source>
</evidence>
<dbReference type="GO" id="GO:0006869">
    <property type="term" value="P:lipid transport"/>
    <property type="evidence" value="ECO:0007669"/>
    <property type="project" value="UniProtKB-KW"/>
</dbReference>
<dbReference type="Proteomes" id="UP000681722">
    <property type="component" value="Unassembled WGS sequence"/>
</dbReference>
<protein>
    <recommendedName>
        <fullName evidence="6">Oxysterol-binding protein</fullName>
    </recommendedName>
</protein>
<dbReference type="FunFam" id="2.40.160.120:FF:000002">
    <property type="entry name" value="Oxysterol-binding protein"/>
    <property type="match status" value="1"/>
</dbReference>
<dbReference type="InterPro" id="IPR001849">
    <property type="entry name" value="PH_domain"/>
</dbReference>
<accession>A0A813RMG1</accession>
<dbReference type="PROSITE" id="PS01013">
    <property type="entry name" value="OSBP"/>
    <property type="match status" value="1"/>
</dbReference>
<dbReference type="OrthoDB" id="14833at2759"/>